<dbReference type="InterPro" id="IPR027417">
    <property type="entry name" value="P-loop_NTPase"/>
</dbReference>
<keyword evidence="3" id="KW-0813">Transport</keyword>
<dbReference type="Pfam" id="PF00005">
    <property type="entry name" value="ABC_tran"/>
    <property type="match status" value="1"/>
</dbReference>
<gene>
    <name evidence="9" type="ordered locus">Ctha_2623</name>
</gene>
<organism evidence="9 10">
    <name type="scientific">Chloroherpeton thalassium (strain ATCC 35110 / GB-78)</name>
    <dbReference type="NCBI Taxonomy" id="517418"/>
    <lineage>
        <taxon>Bacteria</taxon>
        <taxon>Pseudomonadati</taxon>
        <taxon>Chlorobiota</taxon>
        <taxon>Chlorobiia</taxon>
        <taxon>Chlorobiales</taxon>
        <taxon>Chloroherpetonaceae</taxon>
        <taxon>Chloroherpeton</taxon>
    </lineage>
</organism>
<protein>
    <submittedName>
        <fullName evidence="9">Oligopeptide/dipeptide ABC transporter, ATPase subunit</fullName>
    </submittedName>
</protein>
<dbReference type="AlphaFoldDB" id="B3QYA6"/>
<dbReference type="GO" id="GO:0015833">
    <property type="term" value="P:peptide transport"/>
    <property type="evidence" value="ECO:0007669"/>
    <property type="project" value="InterPro"/>
</dbReference>
<dbReference type="InterPro" id="IPR003439">
    <property type="entry name" value="ABC_transporter-like_ATP-bd"/>
</dbReference>
<evidence type="ECO:0000313" key="9">
    <source>
        <dbReference type="EMBL" id="ACF15072.1"/>
    </source>
</evidence>
<dbReference type="PROSITE" id="PS00211">
    <property type="entry name" value="ABC_TRANSPORTER_1"/>
    <property type="match status" value="1"/>
</dbReference>
<dbReference type="CDD" id="cd03257">
    <property type="entry name" value="ABC_NikE_OppD_transporters"/>
    <property type="match status" value="1"/>
</dbReference>
<sequence>MQKLLELKNLKTYFNTEDGVAKAVDGVSYSLNKQETLGLVGESGCGKSVTALSIMRLIPTPPGFFAGGEIRFEGHDLLQASEAEMRKIRGNHISMIFQEPMTSLNPVYTCGSQIAEAVVLHQKLSAKEARNKSIEMLRLVGIPAPEQRFGEYPHQLSGGMRQRVMIAMALSCNPALLIADEPTTALDVTVQAQILELMNRLQSELGMGVIMITHDLGVIAEVSKQVAVMYASKIVEFGSVEQIFSNPLHPYTQGLLKSIPKIGEKIERLNVIEGSVPPSTHFPKGCNFCTRCPYADDTCWNEEPELQEYESGHTAACLKILELTRV</sequence>
<dbReference type="OrthoDB" id="1115710at2"/>
<dbReference type="InterPro" id="IPR050388">
    <property type="entry name" value="ABC_Ni/Peptide_Import"/>
</dbReference>
<evidence type="ECO:0000256" key="3">
    <source>
        <dbReference type="ARBA" id="ARBA00022448"/>
    </source>
</evidence>
<dbReference type="PANTHER" id="PTHR43297:SF2">
    <property type="entry name" value="DIPEPTIDE TRANSPORT ATP-BINDING PROTEIN DPPD"/>
    <property type="match status" value="1"/>
</dbReference>
<dbReference type="GO" id="GO:0016887">
    <property type="term" value="F:ATP hydrolysis activity"/>
    <property type="evidence" value="ECO:0007669"/>
    <property type="project" value="InterPro"/>
</dbReference>
<name>B3QYA6_CHLT3</name>
<dbReference type="GO" id="GO:0005886">
    <property type="term" value="C:plasma membrane"/>
    <property type="evidence" value="ECO:0007669"/>
    <property type="project" value="UniProtKB-SubCell"/>
</dbReference>
<dbReference type="EMBL" id="CP001100">
    <property type="protein sequence ID" value="ACF15072.1"/>
    <property type="molecule type" value="Genomic_DNA"/>
</dbReference>
<keyword evidence="5" id="KW-0547">Nucleotide-binding</keyword>
<evidence type="ECO:0000256" key="7">
    <source>
        <dbReference type="ARBA" id="ARBA00023136"/>
    </source>
</evidence>
<comment type="subcellular location">
    <subcellularLocation>
        <location evidence="1">Cell inner membrane</location>
        <topology evidence="1">Peripheral membrane protein</topology>
    </subcellularLocation>
</comment>
<dbReference type="GO" id="GO:0005524">
    <property type="term" value="F:ATP binding"/>
    <property type="evidence" value="ECO:0007669"/>
    <property type="project" value="UniProtKB-KW"/>
</dbReference>
<keyword evidence="4" id="KW-1003">Cell membrane</keyword>
<comment type="similarity">
    <text evidence="2">Belongs to the ABC transporter superfamily.</text>
</comment>
<dbReference type="KEGG" id="cts:Ctha_2623"/>
<dbReference type="InterPro" id="IPR017871">
    <property type="entry name" value="ABC_transporter-like_CS"/>
</dbReference>
<dbReference type="Gene3D" id="3.40.50.300">
    <property type="entry name" value="P-loop containing nucleotide triphosphate hydrolases"/>
    <property type="match status" value="1"/>
</dbReference>
<dbReference type="NCBIfam" id="TIGR01727">
    <property type="entry name" value="oligo_HPY"/>
    <property type="match status" value="1"/>
</dbReference>
<dbReference type="eggNOG" id="COG0444">
    <property type="taxonomic scope" value="Bacteria"/>
</dbReference>
<dbReference type="FunFam" id="3.40.50.300:FF:000016">
    <property type="entry name" value="Oligopeptide ABC transporter ATP-binding component"/>
    <property type="match status" value="1"/>
</dbReference>
<evidence type="ECO:0000313" key="10">
    <source>
        <dbReference type="Proteomes" id="UP000001208"/>
    </source>
</evidence>
<dbReference type="STRING" id="517418.Ctha_2623"/>
<reference evidence="9 10" key="1">
    <citation type="submission" date="2008-06" db="EMBL/GenBank/DDBJ databases">
        <title>Complete sequence of Chloroherpeton thalassium ATCC 35110.</title>
        <authorList>
            <consortium name="US DOE Joint Genome Institute"/>
            <person name="Lucas S."/>
            <person name="Copeland A."/>
            <person name="Lapidus A."/>
            <person name="Glavina del Rio T."/>
            <person name="Dalin E."/>
            <person name="Tice H."/>
            <person name="Bruce D."/>
            <person name="Goodwin L."/>
            <person name="Pitluck S."/>
            <person name="Schmutz J."/>
            <person name="Larimer F."/>
            <person name="Land M."/>
            <person name="Hauser L."/>
            <person name="Kyrpides N."/>
            <person name="Mikhailova N."/>
            <person name="Liu Z."/>
            <person name="Li T."/>
            <person name="Zhao F."/>
            <person name="Overmann J."/>
            <person name="Bryant D.A."/>
            <person name="Richardson P."/>
        </authorList>
    </citation>
    <scope>NUCLEOTIDE SEQUENCE [LARGE SCALE GENOMIC DNA]</scope>
    <source>
        <strain evidence="10">ATCC 35110 / GB-78</strain>
    </source>
</reference>
<dbReference type="SUPFAM" id="SSF52540">
    <property type="entry name" value="P-loop containing nucleoside triphosphate hydrolases"/>
    <property type="match status" value="1"/>
</dbReference>
<dbReference type="InterPro" id="IPR003593">
    <property type="entry name" value="AAA+_ATPase"/>
</dbReference>
<evidence type="ECO:0000256" key="1">
    <source>
        <dbReference type="ARBA" id="ARBA00004417"/>
    </source>
</evidence>
<keyword evidence="10" id="KW-1185">Reference proteome</keyword>
<dbReference type="Pfam" id="PF08352">
    <property type="entry name" value="oligo_HPY"/>
    <property type="match status" value="1"/>
</dbReference>
<dbReference type="RefSeq" id="WP_012501154.1">
    <property type="nucleotide sequence ID" value="NC_011026.1"/>
</dbReference>
<keyword evidence="6" id="KW-0067">ATP-binding</keyword>
<dbReference type="SMART" id="SM00382">
    <property type="entry name" value="AAA"/>
    <property type="match status" value="1"/>
</dbReference>
<dbReference type="HOGENOM" id="CLU_000604_1_23_10"/>
<proteinExistence type="inferred from homology"/>
<keyword evidence="7" id="KW-0472">Membrane</keyword>
<feature type="domain" description="ABC transporter" evidence="8">
    <location>
        <begin position="5"/>
        <end position="256"/>
    </location>
</feature>
<evidence type="ECO:0000256" key="6">
    <source>
        <dbReference type="ARBA" id="ARBA00022840"/>
    </source>
</evidence>
<evidence type="ECO:0000259" key="8">
    <source>
        <dbReference type="PROSITE" id="PS50893"/>
    </source>
</evidence>
<dbReference type="PROSITE" id="PS50893">
    <property type="entry name" value="ABC_TRANSPORTER_2"/>
    <property type="match status" value="1"/>
</dbReference>
<dbReference type="Proteomes" id="UP000001208">
    <property type="component" value="Chromosome"/>
</dbReference>
<dbReference type="PANTHER" id="PTHR43297">
    <property type="entry name" value="OLIGOPEPTIDE TRANSPORT ATP-BINDING PROTEIN APPD"/>
    <property type="match status" value="1"/>
</dbReference>
<accession>B3QYA6</accession>
<evidence type="ECO:0000256" key="5">
    <source>
        <dbReference type="ARBA" id="ARBA00022741"/>
    </source>
</evidence>
<evidence type="ECO:0000256" key="4">
    <source>
        <dbReference type="ARBA" id="ARBA00022475"/>
    </source>
</evidence>
<dbReference type="InterPro" id="IPR013563">
    <property type="entry name" value="Oligopep_ABC_C"/>
</dbReference>
<evidence type="ECO:0000256" key="2">
    <source>
        <dbReference type="ARBA" id="ARBA00005417"/>
    </source>
</evidence>